<feature type="region of interest" description="Disordered" evidence="1">
    <location>
        <begin position="1"/>
        <end position="20"/>
    </location>
</feature>
<comment type="caution">
    <text evidence="2">The sequence shown here is derived from an EMBL/GenBank/DDBJ whole genome shotgun (WGS) entry which is preliminary data.</text>
</comment>
<dbReference type="AlphaFoldDB" id="A0A8H3G2V7"/>
<sequence length="91" mass="9808">MSHPESLEPNRRPRIESAQLDGDETLALEIGLSEIGKALQLQENGPSNRASICIEDAQMEVLDILPFVGEDRVPGTVVGKADPHSTDSLAM</sequence>
<gene>
    <name evidence="2" type="ORF">ALECFALPRED_006081</name>
</gene>
<organism evidence="2 3">
    <name type="scientific">Alectoria fallacina</name>
    <dbReference type="NCBI Taxonomy" id="1903189"/>
    <lineage>
        <taxon>Eukaryota</taxon>
        <taxon>Fungi</taxon>
        <taxon>Dikarya</taxon>
        <taxon>Ascomycota</taxon>
        <taxon>Pezizomycotina</taxon>
        <taxon>Lecanoromycetes</taxon>
        <taxon>OSLEUM clade</taxon>
        <taxon>Lecanoromycetidae</taxon>
        <taxon>Lecanorales</taxon>
        <taxon>Lecanorineae</taxon>
        <taxon>Parmeliaceae</taxon>
        <taxon>Alectoria</taxon>
    </lineage>
</organism>
<evidence type="ECO:0000256" key="1">
    <source>
        <dbReference type="SAM" id="MobiDB-lite"/>
    </source>
</evidence>
<accession>A0A8H3G2V7</accession>
<dbReference type="Proteomes" id="UP000664203">
    <property type="component" value="Unassembled WGS sequence"/>
</dbReference>
<name>A0A8H3G2V7_9LECA</name>
<feature type="compositionally biased region" description="Basic and acidic residues" evidence="1">
    <location>
        <begin position="1"/>
        <end position="15"/>
    </location>
</feature>
<dbReference type="EMBL" id="CAJPDR010000388">
    <property type="protein sequence ID" value="CAF9934770.1"/>
    <property type="molecule type" value="Genomic_DNA"/>
</dbReference>
<protein>
    <submittedName>
        <fullName evidence="2">Uncharacterized protein</fullName>
    </submittedName>
</protein>
<proteinExistence type="predicted"/>
<keyword evidence="3" id="KW-1185">Reference proteome</keyword>
<reference evidence="2" key="1">
    <citation type="submission" date="2021-03" db="EMBL/GenBank/DDBJ databases">
        <authorList>
            <person name="Tagirdzhanova G."/>
        </authorList>
    </citation>
    <scope>NUCLEOTIDE SEQUENCE</scope>
</reference>
<evidence type="ECO:0000313" key="2">
    <source>
        <dbReference type="EMBL" id="CAF9934770.1"/>
    </source>
</evidence>
<evidence type="ECO:0000313" key="3">
    <source>
        <dbReference type="Proteomes" id="UP000664203"/>
    </source>
</evidence>